<dbReference type="PANTHER" id="PTHR31247:SF5">
    <property type="entry name" value="DUF4203 DOMAIN-CONTAINING PROTEIN"/>
    <property type="match status" value="1"/>
</dbReference>
<feature type="transmembrane region" description="Helical" evidence="12">
    <location>
        <begin position="260"/>
        <end position="280"/>
    </location>
</feature>
<evidence type="ECO:0000256" key="8">
    <source>
        <dbReference type="ARBA" id="ARBA00023136"/>
    </source>
</evidence>
<feature type="transmembrane region" description="Helical" evidence="12">
    <location>
        <begin position="206"/>
        <end position="224"/>
    </location>
</feature>
<dbReference type="InterPro" id="IPR017907">
    <property type="entry name" value="Znf_RING_CS"/>
</dbReference>
<evidence type="ECO:0000313" key="16">
    <source>
        <dbReference type="Proteomes" id="UP000663828"/>
    </source>
</evidence>
<evidence type="ECO:0000256" key="6">
    <source>
        <dbReference type="ARBA" id="ARBA00022833"/>
    </source>
</evidence>
<evidence type="ECO:0000256" key="11">
    <source>
        <dbReference type="SAM" id="MobiDB-lite"/>
    </source>
</evidence>
<feature type="transmembrane region" description="Helical" evidence="12">
    <location>
        <begin position="151"/>
        <end position="169"/>
    </location>
</feature>
<dbReference type="EMBL" id="CAJNOR010000661">
    <property type="protein sequence ID" value="CAF0975218.1"/>
    <property type="molecule type" value="Genomic_DNA"/>
</dbReference>
<sequence length="482" mass="55263">MSQRISKKSLISNESILYELNDYDRQRKTQTLIEDDRLQCIPADPVLKSLSCPICLDLFNRTMVTTTCLHRFCADCIYRWLKSENKVCPTCRKVLKSKRYLRSDIRTDSLVDMIKKQQTIMRHNNSSSWLQTNRTMIDEYCNMNIPADYDLHWLIAHAVLALTGLFYALLGYRWWRLTMFITSFGLGSLFLYIILSTQPTMNESQLLGVSCSIATLFGLIGALLQYVGLFINGFCFGLTLSITTFISLDMKNRANGVSTSFWLPIGLILLLGLICATLTLRFQKTMIIITSSCLAGVCQILVLDYFLQSSVLLHFVHKRLLFEPTPTLCLRHWLIALILPVIMCFGIVIQFSCTGRNYDHRDSWQRAISAGKKRYKTANLKRIRRHYNQDTLREHIIPDESNRFRYFYHIRRAHGDALSSDFIQNVRQQNSAAVRLTTNQNSNNNNNNDPSQPIVSTTNTTNAVASARTDNDSTTTTLTHLI</sequence>
<evidence type="ECO:0000256" key="7">
    <source>
        <dbReference type="ARBA" id="ARBA00022989"/>
    </source>
</evidence>
<evidence type="ECO:0000256" key="10">
    <source>
        <dbReference type="PROSITE-ProRule" id="PRU00175"/>
    </source>
</evidence>
<feature type="transmembrane region" description="Helical" evidence="12">
    <location>
        <begin position="230"/>
        <end position="248"/>
    </location>
</feature>
<dbReference type="AlphaFoldDB" id="A0A814JU54"/>
<evidence type="ECO:0000259" key="13">
    <source>
        <dbReference type="PROSITE" id="PS50089"/>
    </source>
</evidence>
<keyword evidence="4" id="KW-0479">Metal-binding</keyword>
<dbReference type="SMART" id="SM00184">
    <property type="entry name" value="RING"/>
    <property type="match status" value="1"/>
</dbReference>
<name>A0A814JU54_ADIRI</name>
<dbReference type="GO" id="GO:0005886">
    <property type="term" value="C:plasma membrane"/>
    <property type="evidence" value="ECO:0007669"/>
    <property type="project" value="TreeGrafter"/>
</dbReference>
<evidence type="ECO:0000256" key="12">
    <source>
        <dbReference type="SAM" id="Phobius"/>
    </source>
</evidence>
<keyword evidence="16" id="KW-1185">Reference proteome</keyword>
<feature type="transmembrane region" description="Helical" evidence="12">
    <location>
        <begin position="328"/>
        <end position="351"/>
    </location>
</feature>
<keyword evidence="8 12" id="KW-0472">Membrane</keyword>
<keyword evidence="5 10" id="KW-0863">Zinc-finger</keyword>
<gene>
    <name evidence="15" type="ORF">EDS130_LOCUS16896</name>
    <name evidence="14" type="ORF">XAT740_LOCUS11885</name>
</gene>
<dbReference type="Proteomes" id="UP000663852">
    <property type="component" value="Unassembled WGS sequence"/>
</dbReference>
<dbReference type="InterPro" id="IPR001841">
    <property type="entry name" value="Znf_RING"/>
</dbReference>
<keyword evidence="6" id="KW-0862">Zinc</keyword>
<dbReference type="InterPro" id="IPR040236">
    <property type="entry name" value="TMEM198"/>
</dbReference>
<feature type="domain" description="RING-type" evidence="13">
    <location>
        <begin position="52"/>
        <end position="92"/>
    </location>
</feature>
<evidence type="ECO:0000256" key="2">
    <source>
        <dbReference type="ARBA" id="ARBA00006244"/>
    </source>
</evidence>
<keyword evidence="7 12" id="KW-1133">Transmembrane helix</keyword>
<dbReference type="SUPFAM" id="SSF57850">
    <property type="entry name" value="RING/U-box"/>
    <property type="match status" value="1"/>
</dbReference>
<dbReference type="Gene3D" id="3.30.40.10">
    <property type="entry name" value="Zinc/RING finger domain, C3HC4 (zinc finger)"/>
    <property type="match status" value="1"/>
</dbReference>
<evidence type="ECO:0000313" key="17">
    <source>
        <dbReference type="Proteomes" id="UP000663852"/>
    </source>
</evidence>
<dbReference type="Pfam" id="PF13923">
    <property type="entry name" value="zf-C3HC4_2"/>
    <property type="match status" value="1"/>
</dbReference>
<dbReference type="Pfam" id="PF13886">
    <property type="entry name" value="TM7S3_TM198"/>
    <property type="match status" value="1"/>
</dbReference>
<comment type="caution">
    <text evidence="15">The sequence shown here is derived from an EMBL/GenBank/DDBJ whole genome shotgun (WGS) entry which is preliminary data.</text>
</comment>
<dbReference type="GO" id="GO:0008270">
    <property type="term" value="F:zinc ion binding"/>
    <property type="evidence" value="ECO:0007669"/>
    <property type="project" value="UniProtKB-KW"/>
</dbReference>
<comment type="subcellular location">
    <subcellularLocation>
        <location evidence="1">Membrane</location>
        <topology evidence="1">Multi-pass membrane protein</topology>
    </subcellularLocation>
</comment>
<organism evidence="15 17">
    <name type="scientific">Adineta ricciae</name>
    <name type="common">Rotifer</name>
    <dbReference type="NCBI Taxonomy" id="249248"/>
    <lineage>
        <taxon>Eukaryota</taxon>
        <taxon>Metazoa</taxon>
        <taxon>Spiralia</taxon>
        <taxon>Gnathifera</taxon>
        <taxon>Rotifera</taxon>
        <taxon>Eurotatoria</taxon>
        <taxon>Bdelloidea</taxon>
        <taxon>Adinetida</taxon>
        <taxon>Adinetidae</taxon>
        <taxon>Adineta</taxon>
    </lineage>
</organism>
<evidence type="ECO:0000256" key="4">
    <source>
        <dbReference type="ARBA" id="ARBA00022723"/>
    </source>
</evidence>
<dbReference type="PANTHER" id="PTHR31247">
    <property type="entry name" value="TRANSMEMBRANE PROTEIN 198 FAMILY MEMBER"/>
    <property type="match status" value="1"/>
</dbReference>
<feature type="region of interest" description="Disordered" evidence="11">
    <location>
        <begin position="462"/>
        <end position="482"/>
    </location>
</feature>
<evidence type="ECO:0000313" key="15">
    <source>
        <dbReference type="EMBL" id="CAF1040395.1"/>
    </source>
</evidence>
<keyword evidence="3 12" id="KW-0812">Transmembrane</keyword>
<protein>
    <recommendedName>
        <fullName evidence="9">Transmembrane protein 198</fullName>
    </recommendedName>
</protein>
<evidence type="ECO:0000256" key="1">
    <source>
        <dbReference type="ARBA" id="ARBA00004141"/>
    </source>
</evidence>
<dbReference type="OrthoDB" id="115781at2759"/>
<proteinExistence type="inferred from homology"/>
<accession>A0A814JU54</accession>
<dbReference type="EMBL" id="CAJNOJ010000074">
    <property type="protein sequence ID" value="CAF1040395.1"/>
    <property type="molecule type" value="Genomic_DNA"/>
</dbReference>
<feature type="transmembrane region" description="Helical" evidence="12">
    <location>
        <begin position="175"/>
        <end position="194"/>
    </location>
</feature>
<dbReference type="PROSITE" id="PS50089">
    <property type="entry name" value="ZF_RING_2"/>
    <property type="match status" value="1"/>
</dbReference>
<evidence type="ECO:0000256" key="9">
    <source>
        <dbReference type="ARBA" id="ARBA00049737"/>
    </source>
</evidence>
<evidence type="ECO:0000256" key="3">
    <source>
        <dbReference type="ARBA" id="ARBA00022692"/>
    </source>
</evidence>
<evidence type="ECO:0000313" key="14">
    <source>
        <dbReference type="EMBL" id="CAF0975218.1"/>
    </source>
</evidence>
<dbReference type="InterPro" id="IPR025256">
    <property type="entry name" value="TM7S3/TM198-like_dom"/>
</dbReference>
<comment type="similarity">
    <text evidence="2">Belongs to the TMEM198 family.</text>
</comment>
<evidence type="ECO:0000256" key="5">
    <source>
        <dbReference type="ARBA" id="ARBA00022771"/>
    </source>
</evidence>
<dbReference type="InterPro" id="IPR013083">
    <property type="entry name" value="Znf_RING/FYVE/PHD"/>
</dbReference>
<dbReference type="PROSITE" id="PS00518">
    <property type="entry name" value="ZF_RING_1"/>
    <property type="match status" value="1"/>
</dbReference>
<dbReference type="Proteomes" id="UP000663828">
    <property type="component" value="Unassembled WGS sequence"/>
</dbReference>
<feature type="transmembrane region" description="Helical" evidence="12">
    <location>
        <begin position="286"/>
        <end position="307"/>
    </location>
</feature>
<reference evidence="15" key="1">
    <citation type="submission" date="2021-02" db="EMBL/GenBank/DDBJ databases">
        <authorList>
            <person name="Nowell W R."/>
        </authorList>
    </citation>
    <scope>NUCLEOTIDE SEQUENCE</scope>
</reference>